<dbReference type="PANTHER" id="PTHR39209">
    <property type="match status" value="1"/>
</dbReference>
<dbReference type="GO" id="GO:0003723">
    <property type="term" value="F:RNA binding"/>
    <property type="evidence" value="ECO:0007669"/>
    <property type="project" value="InterPro"/>
</dbReference>
<dbReference type="PANTHER" id="PTHR39209:SF2">
    <property type="entry name" value="CYTOPLASMIC PROTEIN"/>
    <property type="match status" value="1"/>
</dbReference>
<protein>
    <recommendedName>
        <fullName evidence="1">B3/B4 tRNA-binding domain-containing protein</fullName>
    </recommendedName>
</protein>
<evidence type="ECO:0000313" key="3">
    <source>
        <dbReference type="Proteomes" id="UP000030661"/>
    </source>
</evidence>
<dbReference type="Gene3D" id="3.50.40.10">
    <property type="entry name" value="Phenylalanyl-trna Synthetase, Chain B, domain 3"/>
    <property type="match status" value="1"/>
</dbReference>
<dbReference type="Proteomes" id="UP000030661">
    <property type="component" value="Unassembled WGS sequence"/>
</dbReference>
<reference evidence="2" key="1">
    <citation type="journal article" date="2015" name="PeerJ">
        <title>First genomic representation of candidate bacterial phylum KSB3 points to enhanced environmental sensing as a trigger of wastewater bulking.</title>
        <authorList>
            <person name="Sekiguchi Y."/>
            <person name="Ohashi A."/>
            <person name="Parks D.H."/>
            <person name="Yamauchi T."/>
            <person name="Tyson G.W."/>
            <person name="Hugenholtz P."/>
        </authorList>
    </citation>
    <scope>NUCLEOTIDE SEQUENCE [LARGE SCALE GENOMIC DNA]</scope>
</reference>
<dbReference type="HOGENOM" id="CLU_090284_0_0_0"/>
<evidence type="ECO:0000259" key="1">
    <source>
        <dbReference type="Pfam" id="PF03483"/>
    </source>
</evidence>
<dbReference type="STRING" id="1499967.U27_03108"/>
<dbReference type="EMBL" id="DF820464">
    <property type="protein sequence ID" value="GAK56146.1"/>
    <property type="molecule type" value="Genomic_DNA"/>
</dbReference>
<dbReference type="SUPFAM" id="SSF56037">
    <property type="entry name" value="PheT/TilS domain"/>
    <property type="match status" value="1"/>
</dbReference>
<evidence type="ECO:0000313" key="2">
    <source>
        <dbReference type="EMBL" id="GAK56146.1"/>
    </source>
</evidence>
<keyword evidence="3" id="KW-1185">Reference proteome</keyword>
<name>A0A081BUZ1_VECG1</name>
<dbReference type="InterPro" id="IPR020825">
    <property type="entry name" value="Phe-tRNA_synthase-like_B3/B4"/>
</dbReference>
<proteinExistence type="predicted"/>
<gene>
    <name evidence="2" type="ORF">U27_03108</name>
</gene>
<organism evidence="2">
    <name type="scientific">Vecturithrix granuli</name>
    <dbReference type="NCBI Taxonomy" id="1499967"/>
    <lineage>
        <taxon>Bacteria</taxon>
        <taxon>Candidatus Moduliflexota</taxon>
        <taxon>Candidatus Vecturitrichia</taxon>
        <taxon>Candidatus Vecturitrichales</taxon>
        <taxon>Candidatus Vecturitrichaceae</taxon>
        <taxon>Candidatus Vecturithrix</taxon>
    </lineage>
</organism>
<dbReference type="InterPro" id="IPR005146">
    <property type="entry name" value="B3/B4_tRNA-bd"/>
</dbReference>
<dbReference type="GO" id="GO:0004826">
    <property type="term" value="F:phenylalanine-tRNA ligase activity"/>
    <property type="evidence" value="ECO:0007669"/>
    <property type="project" value="InterPro"/>
</dbReference>
<sequence length="225" mass="25322">MLTISNTWKITYPDAFVGLLAMEKVVNPQRHPELEARKTDIEAQLRSQFANLERADLKALPILQAYNAYYKQFKKSYHVQAQVESVVWKGKTIPSVAALVEAMFMAELKNMLLTAGHDLEKLQLPVKIDVAAGDEQYLKMNGQEQMLKAGDMYIADGQGILSSILYGPDRRTQISPATSKVLFTIYAPPGIESQTVRQHLEDIRDYVHIVAPQAEVTLLEVYGTR</sequence>
<dbReference type="Pfam" id="PF03483">
    <property type="entry name" value="B3_4"/>
    <property type="match status" value="1"/>
</dbReference>
<dbReference type="eggNOG" id="COG3382">
    <property type="taxonomic scope" value="Bacteria"/>
</dbReference>
<feature type="domain" description="B3/B4 tRNA-binding" evidence="1">
    <location>
        <begin position="83"/>
        <end position="188"/>
    </location>
</feature>
<dbReference type="AlphaFoldDB" id="A0A081BUZ1"/>
<accession>A0A081BUZ1</accession>